<dbReference type="EMBL" id="JWLW01000023">
    <property type="protein sequence ID" value="KHT50769.1"/>
    <property type="molecule type" value="Genomic_DNA"/>
</dbReference>
<comment type="similarity">
    <text evidence="1">Belongs to the prokaryotic/mitochondrial release factor family.</text>
</comment>
<evidence type="ECO:0000313" key="4">
    <source>
        <dbReference type="EMBL" id="KHT50769.1"/>
    </source>
</evidence>
<accession>A0A0B3Y3W2</accession>
<keyword evidence="4" id="KW-0378">Hydrolase</keyword>
<dbReference type="GO" id="GO:0072344">
    <property type="term" value="P:rescue of stalled ribosome"/>
    <property type="evidence" value="ECO:0007669"/>
    <property type="project" value="TreeGrafter"/>
</dbReference>
<dbReference type="RefSeq" id="WP_014951185.1">
    <property type="nucleotide sequence ID" value="NZ_JWLW01000023.1"/>
</dbReference>
<protein>
    <submittedName>
        <fullName evidence="4">Peptidyl-tRNA hydrolase</fullName>
    </submittedName>
</protein>
<sequence>MELIITPSIAIDESEAELQAIRAQGSGGQNVNKVSSAIHLRFDINGSSLPEKLKEKLLQLKDSRVTNDGVFVLKAQNYRTQEQNREDALARLVAWIKAATIEQKPRIKTKVSRAAKARRVDVKKQQGAKKSMRKKVEF</sequence>
<evidence type="ECO:0000259" key="3">
    <source>
        <dbReference type="PROSITE" id="PS00745"/>
    </source>
</evidence>
<dbReference type="OrthoDB" id="9815709at2"/>
<keyword evidence="5" id="KW-1185">Reference proteome</keyword>
<dbReference type="PANTHER" id="PTHR47814:SF1">
    <property type="entry name" value="PEPTIDYL-TRNA HYDROLASE ARFB"/>
    <property type="match status" value="1"/>
</dbReference>
<feature type="compositionally biased region" description="Basic residues" evidence="2">
    <location>
        <begin position="126"/>
        <end position="138"/>
    </location>
</feature>
<dbReference type="PROSITE" id="PS00745">
    <property type="entry name" value="RF_PROK_I"/>
    <property type="match status" value="1"/>
</dbReference>
<comment type="caution">
    <text evidence="4">The sequence shown here is derived from an EMBL/GenBank/DDBJ whole genome shotgun (WGS) entry which is preliminary data.</text>
</comment>
<evidence type="ECO:0000256" key="1">
    <source>
        <dbReference type="ARBA" id="ARBA00010835"/>
    </source>
</evidence>
<dbReference type="Gene3D" id="3.30.160.20">
    <property type="match status" value="1"/>
</dbReference>
<proteinExistence type="inferred from homology"/>
<dbReference type="AlphaFoldDB" id="A0A0B3Y3W2"/>
<gene>
    <name evidence="4" type="ORF">RJ41_13400</name>
</gene>
<dbReference type="NCBIfam" id="NF006718">
    <property type="entry name" value="PRK09256.1"/>
    <property type="match status" value="1"/>
</dbReference>
<dbReference type="PANTHER" id="PTHR47814">
    <property type="entry name" value="PEPTIDYL-TRNA HYDROLASE ARFB"/>
    <property type="match status" value="1"/>
</dbReference>
<dbReference type="GeneID" id="56268900"/>
<organism evidence="4 5">
    <name type="scientific">Alteromonas marina</name>
    <dbReference type="NCBI Taxonomy" id="203795"/>
    <lineage>
        <taxon>Bacteria</taxon>
        <taxon>Pseudomonadati</taxon>
        <taxon>Pseudomonadota</taxon>
        <taxon>Gammaproteobacteria</taxon>
        <taxon>Alteromonadales</taxon>
        <taxon>Alteromonadaceae</taxon>
        <taxon>Alteromonas/Salinimonas group</taxon>
        <taxon>Alteromonas</taxon>
    </lineage>
</organism>
<dbReference type="Proteomes" id="UP000031197">
    <property type="component" value="Unassembled WGS sequence"/>
</dbReference>
<evidence type="ECO:0000256" key="2">
    <source>
        <dbReference type="SAM" id="MobiDB-lite"/>
    </source>
</evidence>
<dbReference type="Pfam" id="PF00472">
    <property type="entry name" value="RF-1"/>
    <property type="match status" value="1"/>
</dbReference>
<dbReference type="GO" id="GO:0043022">
    <property type="term" value="F:ribosome binding"/>
    <property type="evidence" value="ECO:0007669"/>
    <property type="project" value="TreeGrafter"/>
</dbReference>
<feature type="domain" description="Prokaryotic-type class I peptide chain release factors" evidence="3">
    <location>
        <begin position="22"/>
        <end position="38"/>
    </location>
</feature>
<dbReference type="InterPro" id="IPR000352">
    <property type="entry name" value="Pep_chain_release_fac_I"/>
</dbReference>
<name>A0A0B3Y3W2_9ALTE</name>
<dbReference type="InterPro" id="IPR045853">
    <property type="entry name" value="Pep_chain_release_fac_I_sf"/>
</dbReference>
<reference evidence="4 5" key="1">
    <citation type="submission" date="2014-12" db="EMBL/GenBank/DDBJ databases">
        <title>Genome sequencing of Alteromonas marina AD001.</title>
        <authorList>
            <person name="Adrian T.G.S."/>
            <person name="Chan K.G."/>
        </authorList>
    </citation>
    <scope>NUCLEOTIDE SEQUENCE [LARGE SCALE GENOMIC DNA]</scope>
    <source>
        <strain evidence="4 5">AD001</strain>
    </source>
</reference>
<evidence type="ECO:0000313" key="5">
    <source>
        <dbReference type="Proteomes" id="UP000031197"/>
    </source>
</evidence>
<dbReference type="GO" id="GO:0003747">
    <property type="term" value="F:translation release factor activity"/>
    <property type="evidence" value="ECO:0007669"/>
    <property type="project" value="InterPro"/>
</dbReference>
<dbReference type="GO" id="GO:0004045">
    <property type="term" value="F:peptidyl-tRNA hydrolase activity"/>
    <property type="evidence" value="ECO:0007669"/>
    <property type="project" value="TreeGrafter"/>
</dbReference>
<dbReference type="SUPFAM" id="SSF75620">
    <property type="entry name" value="Release factor"/>
    <property type="match status" value="1"/>
</dbReference>
<feature type="region of interest" description="Disordered" evidence="2">
    <location>
        <begin position="110"/>
        <end position="138"/>
    </location>
</feature>